<dbReference type="CDD" id="cd00688">
    <property type="entry name" value="ISOPREN_C2_like"/>
    <property type="match status" value="1"/>
</dbReference>
<dbReference type="EMBL" id="UOFR01000079">
    <property type="protein sequence ID" value="VAX00904.1"/>
    <property type="molecule type" value="Genomic_DNA"/>
</dbReference>
<dbReference type="Gene3D" id="1.50.10.20">
    <property type="match status" value="1"/>
</dbReference>
<proteinExistence type="predicted"/>
<dbReference type="SUPFAM" id="SSF48239">
    <property type="entry name" value="Terpenoid cyclases/Protein prenyltransferases"/>
    <property type="match status" value="1"/>
</dbReference>
<name>A0A3B1AM17_9ZZZZ</name>
<protein>
    <recommendedName>
        <fullName evidence="2">Squalene cyclase C-terminal domain-containing protein</fullName>
    </recommendedName>
</protein>
<dbReference type="AlphaFoldDB" id="A0A3B1AM17"/>
<evidence type="ECO:0000313" key="1">
    <source>
        <dbReference type="EMBL" id="VAX00904.1"/>
    </source>
</evidence>
<evidence type="ECO:0008006" key="2">
    <source>
        <dbReference type="Google" id="ProtNLM"/>
    </source>
</evidence>
<dbReference type="InterPro" id="IPR008930">
    <property type="entry name" value="Terpenoid_cyclase/PrenylTrfase"/>
</dbReference>
<sequence length="195" mass="20924">MMLCVRLTNLASEYWGRWLCSSLLLILSSHSLATQGTDWLETQTNPDGSYASPTDIAVPYQATAEVLKTFNLNGVSQQQAGVAAALQFINAETYHNTENLARKIITFASSNQNVNALLTELVAMQNVDGGFGELSGYHSSVLDTAFALQALNAGAFSDDIIISNAINYLERQQDSNGGFGLGLPNNSSINITAQV</sequence>
<accession>A0A3B1AM17</accession>
<gene>
    <name evidence="1" type="ORF">MNBD_GAMMA21-2321</name>
</gene>
<feature type="non-terminal residue" evidence="1">
    <location>
        <position position="195"/>
    </location>
</feature>
<organism evidence="1">
    <name type="scientific">hydrothermal vent metagenome</name>
    <dbReference type="NCBI Taxonomy" id="652676"/>
    <lineage>
        <taxon>unclassified sequences</taxon>
        <taxon>metagenomes</taxon>
        <taxon>ecological metagenomes</taxon>
    </lineage>
</organism>
<reference evidence="1" key="1">
    <citation type="submission" date="2018-06" db="EMBL/GenBank/DDBJ databases">
        <authorList>
            <person name="Zhirakovskaya E."/>
        </authorList>
    </citation>
    <scope>NUCLEOTIDE SEQUENCE</scope>
</reference>